<dbReference type="EMBL" id="VDLX02000009">
    <property type="protein sequence ID" value="KAB8192550.1"/>
    <property type="molecule type" value="Genomic_DNA"/>
</dbReference>
<protein>
    <submittedName>
        <fullName evidence="1">Uncharacterized protein</fullName>
    </submittedName>
</protein>
<gene>
    <name evidence="1" type="ORF">FH608_023885</name>
</gene>
<sequence>MMRHTITADDEVIVNASHVRGLSAYGPGWGLMWNGREVFIARAETADDGSIFEIVDFEAIAASHALRTEYGEPSNDDTVAADFTDIAHDYLDEWLRVHPMMFMTAPYTTALRPYGIHRTRQGKATANGYQIATEYRIGAIGATARIVMDIMAQTHRSATPIMITITGPCEPGTPPATTYTATVPHHTPPAAIAALIATAAGLPPHIAHAYPRRDSTGFPQEPAYIEVDVAHVRGLSAYGPGWTLMWDGTGAVITRAGNGDEGALLEIISYEDMCQLRDNRAEQGDPHDDRTIAADLTDILCDHHHTWADALAYTDTSPAGTVAIS</sequence>
<comment type="caution">
    <text evidence="1">The sequence shown here is derived from an EMBL/GenBank/DDBJ whole genome shotgun (WGS) entry which is preliminary data.</text>
</comment>
<proteinExistence type="predicted"/>
<dbReference type="Proteomes" id="UP000312512">
    <property type="component" value="Unassembled WGS sequence"/>
</dbReference>
<keyword evidence="2" id="KW-1185">Reference proteome</keyword>
<name>A0A5C4W9G1_9ACTN</name>
<evidence type="ECO:0000313" key="1">
    <source>
        <dbReference type="EMBL" id="KAB8192550.1"/>
    </source>
</evidence>
<dbReference type="RefSeq" id="WP_139632820.1">
    <property type="nucleotide sequence ID" value="NZ_VDLX02000009.1"/>
</dbReference>
<accession>A0A5C4W9G1</accession>
<reference evidence="1 2" key="1">
    <citation type="submission" date="2019-10" db="EMBL/GenBank/DDBJ databases">
        <title>Nonomuraea sp. nov., isolated from Phyllanthus amarus.</title>
        <authorList>
            <person name="Klykleung N."/>
            <person name="Tanasupawat S."/>
        </authorList>
    </citation>
    <scope>NUCLEOTIDE SEQUENCE [LARGE SCALE GENOMIC DNA]</scope>
    <source>
        <strain evidence="1 2">PA1-10</strain>
    </source>
</reference>
<evidence type="ECO:0000313" key="2">
    <source>
        <dbReference type="Proteomes" id="UP000312512"/>
    </source>
</evidence>
<organism evidence="1 2">
    <name type="scientific">Nonomuraea phyllanthi</name>
    <dbReference type="NCBI Taxonomy" id="2219224"/>
    <lineage>
        <taxon>Bacteria</taxon>
        <taxon>Bacillati</taxon>
        <taxon>Actinomycetota</taxon>
        <taxon>Actinomycetes</taxon>
        <taxon>Streptosporangiales</taxon>
        <taxon>Streptosporangiaceae</taxon>
        <taxon>Nonomuraea</taxon>
    </lineage>
</organism>
<dbReference type="OrthoDB" id="3427963at2"/>
<dbReference type="AlphaFoldDB" id="A0A5C4W9G1"/>